<name>A0A1F6TNI4_9PROT</name>
<dbReference type="Proteomes" id="UP000179360">
    <property type="component" value="Unassembled WGS sequence"/>
</dbReference>
<sequence length="80" mass="9152">MAITDIQEYLKLIPAVNKTPQHTLWLSYDAEADTFYVNFKKPSVATDSEMTDDDIIIRYEGDEIIGYTVLHASKRLKKTA</sequence>
<dbReference type="STRING" id="1817764.A2637_05370"/>
<dbReference type="InterPro" id="IPR019270">
    <property type="entry name" value="DUF2283"/>
</dbReference>
<comment type="caution">
    <text evidence="1">The sequence shown here is derived from an EMBL/GenBank/DDBJ whole genome shotgun (WGS) entry which is preliminary data.</text>
</comment>
<organism evidence="1 2">
    <name type="scientific">Candidatus Muproteobacteria bacterium RIFCSPHIGHO2_01_FULL_65_16</name>
    <dbReference type="NCBI Taxonomy" id="1817764"/>
    <lineage>
        <taxon>Bacteria</taxon>
        <taxon>Pseudomonadati</taxon>
        <taxon>Pseudomonadota</taxon>
        <taxon>Candidatus Muproteobacteria</taxon>
    </lineage>
</organism>
<protein>
    <recommendedName>
        <fullName evidence="3">DUF2283 domain-containing protein</fullName>
    </recommendedName>
</protein>
<accession>A0A1F6TNI4</accession>
<dbReference type="Pfam" id="PF10049">
    <property type="entry name" value="DUF2283"/>
    <property type="match status" value="1"/>
</dbReference>
<gene>
    <name evidence="1" type="ORF">A2637_05370</name>
</gene>
<evidence type="ECO:0008006" key="3">
    <source>
        <dbReference type="Google" id="ProtNLM"/>
    </source>
</evidence>
<dbReference type="EMBL" id="MFSY01000041">
    <property type="protein sequence ID" value="OGI46619.1"/>
    <property type="molecule type" value="Genomic_DNA"/>
</dbReference>
<reference evidence="1 2" key="1">
    <citation type="journal article" date="2016" name="Nat. Commun.">
        <title>Thousands of microbial genomes shed light on interconnected biogeochemical processes in an aquifer system.</title>
        <authorList>
            <person name="Anantharaman K."/>
            <person name="Brown C.T."/>
            <person name="Hug L.A."/>
            <person name="Sharon I."/>
            <person name="Castelle C.J."/>
            <person name="Probst A.J."/>
            <person name="Thomas B.C."/>
            <person name="Singh A."/>
            <person name="Wilkins M.J."/>
            <person name="Karaoz U."/>
            <person name="Brodie E.L."/>
            <person name="Williams K.H."/>
            <person name="Hubbard S.S."/>
            <person name="Banfield J.F."/>
        </authorList>
    </citation>
    <scope>NUCLEOTIDE SEQUENCE [LARGE SCALE GENOMIC DNA]</scope>
</reference>
<proteinExistence type="predicted"/>
<evidence type="ECO:0000313" key="2">
    <source>
        <dbReference type="Proteomes" id="UP000179360"/>
    </source>
</evidence>
<dbReference type="AlphaFoldDB" id="A0A1F6TNI4"/>
<evidence type="ECO:0000313" key="1">
    <source>
        <dbReference type="EMBL" id="OGI46619.1"/>
    </source>
</evidence>